<dbReference type="SMART" id="SM00382">
    <property type="entry name" value="AAA"/>
    <property type="match status" value="1"/>
</dbReference>
<organism evidence="5 6">
    <name type="scientific">Streptomyces fuscus</name>
    <dbReference type="NCBI Taxonomy" id="3048495"/>
    <lineage>
        <taxon>Bacteria</taxon>
        <taxon>Bacillati</taxon>
        <taxon>Actinomycetota</taxon>
        <taxon>Actinomycetes</taxon>
        <taxon>Kitasatosporales</taxon>
        <taxon>Streptomycetaceae</taxon>
        <taxon>Streptomyces</taxon>
    </lineage>
</organism>
<evidence type="ECO:0000313" key="5">
    <source>
        <dbReference type="EMBL" id="MDL2076132.1"/>
    </source>
</evidence>
<dbReference type="Pfam" id="PF00196">
    <property type="entry name" value="GerE"/>
    <property type="match status" value="1"/>
</dbReference>
<dbReference type="PANTHER" id="PTHR16305">
    <property type="entry name" value="TESTICULAR SOLUBLE ADENYLYL CYCLASE"/>
    <property type="match status" value="1"/>
</dbReference>
<dbReference type="SMART" id="SM00421">
    <property type="entry name" value="HTH_LUXR"/>
    <property type="match status" value="1"/>
</dbReference>
<dbReference type="PANTHER" id="PTHR16305:SF35">
    <property type="entry name" value="TRANSCRIPTIONAL ACTIVATOR DOMAIN"/>
    <property type="match status" value="1"/>
</dbReference>
<dbReference type="Pfam" id="PF13191">
    <property type="entry name" value="AAA_16"/>
    <property type="match status" value="1"/>
</dbReference>
<keyword evidence="6" id="KW-1185">Reference proteome</keyword>
<gene>
    <name evidence="5" type="ORF">QNN03_06735</name>
</gene>
<dbReference type="InterPro" id="IPR041664">
    <property type="entry name" value="AAA_16"/>
</dbReference>
<dbReference type="Gene3D" id="1.10.10.10">
    <property type="entry name" value="Winged helix-like DNA-binding domain superfamily/Winged helix DNA-binding domain"/>
    <property type="match status" value="1"/>
</dbReference>
<dbReference type="InterPro" id="IPR016032">
    <property type="entry name" value="Sig_transdc_resp-reg_C-effctor"/>
</dbReference>
<sequence>MLLERQNELKVAAEALRLAQHGNGSLVVISGPPGSGKSALLTEIGELAVRLTAGAAPAPRALVMRAYAAPAERDFPLGVTRQLLEPVLTSGSFVARWCSGPARAALAFLQGDTESPRQRAATAVRALLSMVENITHDRVPVLLVDDVHWADEESLQWLDQLVKQVTQRRILVAVTLCEGEPAAERQEVRPLAAAEHTLLPAPLGPDSVDGMLLERLGVPADPEFTAACHEATRGNPLHLVSLLQECQTRGVAPVAAEAPAVAALVPPALRRRLLQCLREQPPYVLAAARSLMVLGEDADRQVVGELAGLDPVDLDESLWRLRRLALVTRQDTLRLAHRAVHEVIEEGTSPDERNRLHLQAAALLRYRGGAPERVAGHLLATTSRLDDDAVAVLRRAADAAVRRGAPETAARYLRRTLRDIPPHSRARAGLLVELAQVERSFAPSVAVRHVAQAFPLLPGPVARATALVALTPVAPAATLLSLTDLLRRTADELGAADALAGPGGPPAAHRALRQRLQARMYYLCENDPEMLASAADRLSRLSPLDEPPGTATGDQRELLVALLHAATVSAGLPAARVGALAHRVLDHEPASAAHVHTMLPLLVPIAVAADSVTGLLPWLDKALVDAVRRGGRLEESVVLAEQALVLLAQGRLAAARERAVRAGAAVAPEEATTLSALALVAVALRAREPELVAAVPERFRGLHENCELAALLTLVRGMEAETRGEPGAAVEHYLDAGYALDRAGWRNPLVVPAAYWAARALHRTGESDRAEQLSEQYLEQARRWGAPSALGRALALRAVVGEQTAAPGLLREAAGVLETSTDLHLRASVLLRLAETVAPRHSAEAEAALRRCLELAVECGAGRIAGRAQELLGPAASGTAVRTPLTSAERLVARMAVQGLTNQAIADSLGVSRRAVEKHLTNCYRKMSTSGRSGLATALAEAGLLDTTDGPADPAEAVRPQGAA</sequence>
<dbReference type="PROSITE" id="PS50043">
    <property type="entry name" value="HTH_LUXR_2"/>
    <property type="match status" value="1"/>
</dbReference>
<accession>A0ABT7IU71</accession>
<evidence type="ECO:0000259" key="4">
    <source>
        <dbReference type="PROSITE" id="PS50043"/>
    </source>
</evidence>
<dbReference type="SUPFAM" id="SSF46894">
    <property type="entry name" value="C-terminal effector domain of the bipartite response regulators"/>
    <property type="match status" value="1"/>
</dbReference>
<dbReference type="EMBL" id="JASJUS010000004">
    <property type="protein sequence ID" value="MDL2076132.1"/>
    <property type="molecule type" value="Genomic_DNA"/>
</dbReference>
<evidence type="ECO:0000256" key="2">
    <source>
        <dbReference type="ARBA" id="ARBA00022840"/>
    </source>
</evidence>
<dbReference type="RefSeq" id="WP_285431135.1">
    <property type="nucleotide sequence ID" value="NZ_JASJUS010000004.1"/>
</dbReference>
<dbReference type="Proteomes" id="UP001241926">
    <property type="component" value="Unassembled WGS sequence"/>
</dbReference>
<dbReference type="InterPro" id="IPR036388">
    <property type="entry name" value="WH-like_DNA-bd_sf"/>
</dbReference>
<feature type="domain" description="HTH luxR-type" evidence="4">
    <location>
        <begin position="879"/>
        <end position="943"/>
    </location>
</feature>
<evidence type="ECO:0000313" key="6">
    <source>
        <dbReference type="Proteomes" id="UP001241926"/>
    </source>
</evidence>
<dbReference type="CDD" id="cd06170">
    <property type="entry name" value="LuxR_C_like"/>
    <property type="match status" value="1"/>
</dbReference>
<dbReference type="SUPFAM" id="SSF52540">
    <property type="entry name" value="P-loop containing nucleoside triphosphate hydrolases"/>
    <property type="match status" value="1"/>
</dbReference>
<evidence type="ECO:0000256" key="1">
    <source>
        <dbReference type="ARBA" id="ARBA00022741"/>
    </source>
</evidence>
<comment type="caution">
    <text evidence="5">The sequence shown here is derived from an EMBL/GenBank/DDBJ whole genome shotgun (WGS) entry which is preliminary data.</text>
</comment>
<evidence type="ECO:0000256" key="3">
    <source>
        <dbReference type="SAM" id="MobiDB-lite"/>
    </source>
</evidence>
<proteinExistence type="predicted"/>
<dbReference type="PRINTS" id="PR00038">
    <property type="entry name" value="HTHLUXR"/>
</dbReference>
<keyword evidence="1" id="KW-0547">Nucleotide-binding</keyword>
<reference evidence="5 6" key="1">
    <citation type="submission" date="2023-05" db="EMBL/GenBank/DDBJ databases">
        <title>Streptomyces fuscus sp. nov., a brown-black pigment producing actinomyces isolated from dry sand of Sea duck farm.</title>
        <authorList>
            <person name="Xie J."/>
            <person name="Shen N."/>
        </authorList>
    </citation>
    <scope>NUCLEOTIDE SEQUENCE [LARGE SCALE GENOMIC DNA]</scope>
    <source>
        <strain evidence="5 6">GXMU-J15</strain>
    </source>
</reference>
<dbReference type="InterPro" id="IPR027417">
    <property type="entry name" value="P-loop_NTPase"/>
</dbReference>
<protein>
    <submittedName>
        <fullName evidence="5">LuxR family transcriptional regulator</fullName>
    </submittedName>
</protein>
<name>A0ABT7IU71_9ACTN</name>
<dbReference type="InterPro" id="IPR000792">
    <property type="entry name" value="Tscrpt_reg_LuxR_C"/>
</dbReference>
<dbReference type="InterPro" id="IPR003593">
    <property type="entry name" value="AAA+_ATPase"/>
</dbReference>
<keyword evidence="2" id="KW-0067">ATP-binding</keyword>
<feature type="region of interest" description="Disordered" evidence="3">
    <location>
        <begin position="945"/>
        <end position="964"/>
    </location>
</feature>